<name>A0A956RMQ1_UNCEI</name>
<sequence length="331" mass="34971">MQRSPKNLAIVLAAAVIGVLLLLPGGASAKDRLAFSGGPEGGTFQYFSNGISTRLSKQLSDVEVSNMASAGSLENLRRVNSGEADFGIVYSGDVYLGRNGKLTKDENKYENVWALAYLYGAPAHLVVLADGGINSIADLKGKRVAVGGAGSGAASAAQRCFTTLGVWDDMKVEFLGYSKAAEALGDGLIDAFWVFAGFPNSSVIQAAASNKIKLLSVVEAAEKAGFFTEYPFYTKVTIPAGTYRSVDQDVLSFQDSALWVAGAHVKPEVVQAALADIYSADGLAYMVKVKSTAKSMSIESALDGIVTPIHPGAEAFWKEHGLTFTEMQTTR</sequence>
<evidence type="ECO:0000313" key="1">
    <source>
        <dbReference type="EMBL" id="MCA9726671.1"/>
    </source>
</evidence>
<dbReference type="SUPFAM" id="SSF53850">
    <property type="entry name" value="Periplasmic binding protein-like II"/>
    <property type="match status" value="1"/>
</dbReference>
<protein>
    <submittedName>
        <fullName evidence="1">TAXI family TRAP transporter solute-binding subunit</fullName>
    </submittedName>
</protein>
<reference evidence="1" key="2">
    <citation type="journal article" date="2021" name="Microbiome">
        <title>Successional dynamics and alternative stable states in a saline activated sludge microbial community over 9 years.</title>
        <authorList>
            <person name="Wang Y."/>
            <person name="Ye J."/>
            <person name="Ju F."/>
            <person name="Liu L."/>
            <person name="Boyd J.A."/>
            <person name="Deng Y."/>
            <person name="Parks D.H."/>
            <person name="Jiang X."/>
            <person name="Yin X."/>
            <person name="Woodcroft B.J."/>
            <person name="Tyson G.W."/>
            <person name="Hugenholtz P."/>
            <person name="Polz M.F."/>
            <person name="Zhang T."/>
        </authorList>
    </citation>
    <scope>NUCLEOTIDE SEQUENCE</scope>
    <source>
        <strain evidence="1">HKST-UBA01</strain>
    </source>
</reference>
<dbReference type="InterPro" id="IPR011852">
    <property type="entry name" value="TRAP_TAXI"/>
</dbReference>
<gene>
    <name evidence="1" type="ORF">KC729_03245</name>
</gene>
<proteinExistence type="predicted"/>
<dbReference type="Pfam" id="PF16868">
    <property type="entry name" value="NMT1_3"/>
    <property type="match status" value="1"/>
</dbReference>
<organism evidence="1 2">
    <name type="scientific">Eiseniibacteriota bacterium</name>
    <dbReference type="NCBI Taxonomy" id="2212470"/>
    <lineage>
        <taxon>Bacteria</taxon>
        <taxon>Candidatus Eiseniibacteriota</taxon>
    </lineage>
</organism>
<dbReference type="AlphaFoldDB" id="A0A956RMQ1"/>
<evidence type="ECO:0000313" key="2">
    <source>
        <dbReference type="Proteomes" id="UP000697710"/>
    </source>
</evidence>
<dbReference type="CDD" id="cd13520">
    <property type="entry name" value="PBP2_TAXI_TRAP"/>
    <property type="match status" value="1"/>
</dbReference>
<dbReference type="PANTHER" id="PTHR42941:SF1">
    <property type="entry name" value="SLL1037 PROTEIN"/>
    <property type="match status" value="1"/>
</dbReference>
<dbReference type="PANTHER" id="PTHR42941">
    <property type="entry name" value="SLL1037 PROTEIN"/>
    <property type="match status" value="1"/>
</dbReference>
<accession>A0A956RMQ1</accession>
<dbReference type="Proteomes" id="UP000697710">
    <property type="component" value="Unassembled WGS sequence"/>
</dbReference>
<comment type="caution">
    <text evidence="1">The sequence shown here is derived from an EMBL/GenBank/DDBJ whole genome shotgun (WGS) entry which is preliminary data.</text>
</comment>
<dbReference type="Gene3D" id="3.40.190.10">
    <property type="entry name" value="Periplasmic binding protein-like II"/>
    <property type="match status" value="2"/>
</dbReference>
<dbReference type="EMBL" id="JAGQHR010000054">
    <property type="protein sequence ID" value="MCA9726671.1"/>
    <property type="molecule type" value="Genomic_DNA"/>
</dbReference>
<dbReference type="NCBIfam" id="TIGR02122">
    <property type="entry name" value="TRAP_TAXI"/>
    <property type="match status" value="1"/>
</dbReference>
<reference evidence="1" key="1">
    <citation type="submission" date="2020-04" db="EMBL/GenBank/DDBJ databases">
        <authorList>
            <person name="Zhang T."/>
        </authorList>
    </citation>
    <scope>NUCLEOTIDE SEQUENCE</scope>
    <source>
        <strain evidence="1">HKST-UBA01</strain>
    </source>
</reference>